<accession>A0A9W9R123</accession>
<feature type="domain" description="3CxxC-type" evidence="4">
    <location>
        <begin position="45"/>
        <end position="143"/>
    </location>
</feature>
<protein>
    <recommendedName>
        <fullName evidence="4">3CxxC-type domain-containing protein</fullName>
    </recommendedName>
</protein>
<evidence type="ECO:0000313" key="6">
    <source>
        <dbReference type="Proteomes" id="UP001147695"/>
    </source>
</evidence>
<dbReference type="SMART" id="SM01328">
    <property type="entry name" value="zf-3CxxC"/>
    <property type="match status" value="1"/>
</dbReference>
<proteinExistence type="predicted"/>
<evidence type="ECO:0000256" key="1">
    <source>
        <dbReference type="ARBA" id="ARBA00022723"/>
    </source>
</evidence>
<dbReference type="Proteomes" id="UP001147695">
    <property type="component" value="Unassembled WGS sequence"/>
</dbReference>
<keyword evidence="2" id="KW-0863">Zinc-finger</keyword>
<evidence type="ECO:0000259" key="4">
    <source>
        <dbReference type="SMART" id="SM01328"/>
    </source>
</evidence>
<dbReference type="AlphaFoldDB" id="A0A9W9R123"/>
<reference evidence="5" key="2">
    <citation type="journal article" date="2023" name="IMA Fungus">
        <title>Comparative genomic study of the Penicillium genus elucidates a diverse pangenome and 15 lateral gene transfer events.</title>
        <authorList>
            <person name="Petersen C."/>
            <person name="Sorensen T."/>
            <person name="Nielsen M.R."/>
            <person name="Sondergaard T.E."/>
            <person name="Sorensen J.L."/>
            <person name="Fitzpatrick D.A."/>
            <person name="Frisvad J.C."/>
            <person name="Nielsen K.L."/>
        </authorList>
    </citation>
    <scope>NUCLEOTIDE SEQUENCE</scope>
    <source>
        <strain evidence="5">IBT 35673</strain>
    </source>
</reference>
<reference evidence="5" key="1">
    <citation type="submission" date="2022-12" db="EMBL/GenBank/DDBJ databases">
        <authorList>
            <person name="Petersen C."/>
        </authorList>
    </citation>
    <scope>NUCLEOTIDE SEQUENCE</scope>
    <source>
        <strain evidence="5">IBT 35673</strain>
    </source>
</reference>
<comment type="caution">
    <text evidence="5">The sequence shown here is derived from an EMBL/GenBank/DDBJ whole genome shotgun (WGS) entry which is preliminary data.</text>
</comment>
<name>A0A9W9R123_PENBR</name>
<dbReference type="GO" id="GO:0008270">
    <property type="term" value="F:zinc ion binding"/>
    <property type="evidence" value="ECO:0007669"/>
    <property type="project" value="UniProtKB-KW"/>
</dbReference>
<evidence type="ECO:0000256" key="2">
    <source>
        <dbReference type="ARBA" id="ARBA00022771"/>
    </source>
</evidence>
<evidence type="ECO:0000313" key="5">
    <source>
        <dbReference type="EMBL" id="KAJ5351736.1"/>
    </source>
</evidence>
<dbReference type="EMBL" id="JAPZBQ010000001">
    <property type="protein sequence ID" value="KAJ5351736.1"/>
    <property type="molecule type" value="Genomic_DNA"/>
</dbReference>
<evidence type="ECO:0000256" key="3">
    <source>
        <dbReference type="ARBA" id="ARBA00022833"/>
    </source>
</evidence>
<sequence>MPFPKSSMYKHLHEDVTSLLEDTGLNFTFHDRDDSRASIKDHDTNIMGHFVCKNPACRSTGWSSKKIAVTIRLYRGKKYNARVYHQRCKSCNWLSQPQLDDSYAERVVYRLKRWNGIEVERYQSFDKSKGPHDNKRCEGCKAGHCSDSSENDLIGELKRSVALLSTAGKLLTCI</sequence>
<dbReference type="Pfam" id="PF13695">
    <property type="entry name" value="Zn_ribbon_3CxxC"/>
    <property type="match status" value="1"/>
</dbReference>
<gene>
    <name evidence="5" type="ORF">N7452_000710</name>
</gene>
<keyword evidence="1" id="KW-0479">Metal-binding</keyword>
<keyword evidence="3" id="KW-0862">Zinc</keyword>
<organism evidence="5 6">
    <name type="scientific">Penicillium brevicompactum</name>
    <dbReference type="NCBI Taxonomy" id="5074"/>
    <lineage>
        <taxon>Eukaryota</taxon>
        <taxon>Fungi</taxon>
        <taxon>Dikarya</taxon>
        <taxon>Ascomycota</taxon>
        <taxon>Pezizomycotina</taxon>
        <taxon>Eurotiomycetes</taxon>
        <taxon>Eurotiomycetidae</taxon>
        <taxon>Eurotiales</taxon>
        <taxon>Aspergillaceae</taxon>
        <taxon>Penicillium</taxon>
    </lineage>
</organism>
<dbReference type="InterPro" id="IPR027377">
    <property type="entry name" value="ZAR1/RTP1-5-like_Znf-3CxxC"/>
</dbReference>